<evidence type="ECO:0000313" key="2">
    <source>
        <dbReference type="EMBL" id="MBO4206162.1"/>
    </source>
</evidence>
<keyword evidence="3" id="KW-1185">Reference proteome</keyword>
<gene>
    <name evidence="2" type="ORF">GSF22_09100</name>
</gene>
<comment type="caution">
    <text evidence="2">The sequence shown here is derived from an EMBL/GenBank/DDBJ whole genome shotgun (WGS) entry which is preliminary data.</text>
</comment>
<evidence type="ECO:0000313" key="3">
    <source>
        <dbReference type="Proteomes" id="UP000823521"/>
    </source>
</evidence>
<reference evidence="2 3" key="1">
    <citation type="submission" date="2019-12" db="EMBL/GenBank/DDBJ databases">
        <title>Whole genome sequencing of endophytic Actinobacterium Micromonospora sp. MPMI6T.</title>
        <authorList>
            <person name="Evv R."/>
            <person name="Podile A.R."/>
        </authorList>
    </citation>
    <scope>NUCLEOTIDE SEQUENCE [LARGE SCALE GENOMIC DNA]</scope>
    <source>
        <strain evidence="2 3">MPMI6</strain>
    </source>
</reference>
<feature type="region of interest" description="Disordered" evidence="1">
    <location>
        <begin position="121"/>
        <end position="143"/>
    </location>
</feature>
<organism evidence="2 3">
    <name type="scientific">Micromonospora echinofusca</name>
    <dbReference type="NCBI Taxonomy" id="47858"/>
    <lineage>
        <taxon>Bacteria</taxon>
        <taxon>Bacillati</taxon>
        <taxon>Actinomycetota</taxon>
        <taxon>Actinomycetes</taxon>
        <taxon>Micromonosporales</taxon>
        <taxon>Micromonosporaceae</taxon>
        <taxon>Micromonospora</taxon>
    </lineage>
</organism>
<dbReference type="Proteomes" id="UP000823521">
    <property type="component" value="Unassembled WGS sequence"/>
</dbReference>
<dbReference type="RefSeq" id="WP_208812845.1">
    <property type="nucleotide sequence ID" value="NZ_WVUH01000054.1"/>
</dbReference>
<protein>
    <submittedName>
        <fullName evidence="2">Uncharacterized protein</fullName>
    </submittedName>
</protein>
<accession>A0ABS3VNP4</accession>
<evidence type="ECO:0000256" key="1">
    <source>
        <dbReference type="SAM" id="MobiDB-lite"/>
    </source>
</evidence>
<proteinExistence type="predicted"/>
<dbReference type="EMBL" id="WVUH01000054">
    <property type="protein sequence ID" value="MBO4206162.1"/>
    <property type="molecule type" value="Genomic_DNA"/>
</dbReference>
<name>A0ABS3VNP4_MICEH</name>
<sequence>MADLFKTAGRCRPIVKRDGIRIDDTMIGSPGRILWTSDGVLEQRRFAFLLGGPSGPDGVLAALDAYRRADDGTRSAWSPTYTAGQPISLSAALRVLEETGSLHGDRAIRICDWAAGHAARRRQRRPGFPVEPSRTPAPALAADHRRARGGFY</sequence>